<dbReference type="Proteomes" id="UP000676325">
    <property type="component" value="Unassembled WGS sequence"/>
</dbReference>
<dbReference type="InterPro" id="IPR014710">
    <property type="entry name" value="RmlC-like_jellyroll"/>
</dbReference>
<gene>
    <name evidence="1" type="ORF">KDK95_15650</name>
</gene>
<dbReference type="SUPFAM" id="SSF51182">
    <property type="entry name" value="RmlC-like cupins"/>
    <property type="match status" value="1"/>
</dbReference>
<dbReference type="RefSeq" id="WP_212518895.1">
    <property type="nucleotide sequence ID" value="NZ_JAGSOH010000041.1"/>
</dbReference>
<evidence type="ECO:0000313" key="1">
    <source>
        <dbReference type="EMBL" id="MBR7827754.1"/>
    </source>
</evidence>
<evidence type="ECO:0000313" key="2">
    <source>
        <dbReference type="Proteomes" id="UP000676325"/>
    </source>
</evidence>
<protein>
    <recommendedName>
        <fullName evidence="3">AraC-type arabinose-binding/dimerisation domain-containing protein</fullName>
    </recommendedName>
</protein>
<reference evidence="1" key="1">
    <citation type="submission" date="2021-04" db="EMBL/GenBank/DDBJ databases">
        <title>Genome based classification of Actinospica acidithermotolerans sp. nov., an actinobacterium isolated from an Indonesian hot spring.</title>
        <authorList>
            <person name="Kusuma A.B."/>
            <person name="Putra K.E."/>
            <person name="Nafisah S."/>
            <person name="Loh J."/>
            <person name="Nouioui I."/>
            <person name="Goodfellow M."/>
        </authorList>
    </citation>
    <scope>NUCLEOTIDE SEQUENCE</scope>
    <source>
        <strain evidence="1">MGRD01-02</strain>
    </source>
</reference>
<comment type="caution">
    <text evidence="1">The sequence shown here is derived from an EMBL/GenBank/DDBJ whole genome shotgun (WGS) entry which is preliminary data.</text>
</comment>
<proteinExistence type="predicted"/>
<dbReference type="AlphaFoldDB" id="A0A941EEU1"/>
<keyword evidence="2" id="KW-1185">Reference proteome</keyword>
<sequence length="160" mass="17639">MSTRTEPEPRLLADLDWVLAQSASTASGALWRLEETDRQLDANLIRLRPDQTVELHREPDVDVMLLPLAGGGTLRTDSEAIALAPHALIWLPHGSRRSLEAGPEGLAYLTVHRKRAGMSIRLPSDPEQLRRLEAREEADEGGEAACLLPRLCPECGRVLP</sequence>
<dbReference type="EMBL" id="JAGSOH010000041">
    <property type="protein sequence ID" value="MBR7827754.1"/>
    <property type="molecule type" value="Genomic_DNA"/>
</dbReference>
<evidence type="ECO:0008006" key="3">
    <source>
        <dbReference type="Google" id="ProtNLM"/>
    </source>
</evidence>
<accession>A0A941EEU1</accession>
<name>A0A941EEU1_9ACTN</name>
<dbReference type="Gene3D" id="2.60.120.10">
    <property type="entry name" value="Jelly Rolls"/>
    <property type="match status" value="1"/>
</dbReference>
<organism evidence="1 2">
    <name type="scientific">Actinospica acidithermotolerans</name>
    <dbReference type="NCBI Taxonomy" id="2828514"/>
    <lineage>
        <taxon>Bacteria</taxon>
        <taxon>Bacillati</taxon>
        <taxon>Actinomycetota</taxon>
        <taxon>Actinomycetes</taxon>
        <taxon>Catenulisporales</taxon>
        <taxon>Actinospicaceae</taxon>
        <taxon>Actinospica</taxon>
    </lineage>
</organism>
<dbReference type="InterPro" id="IPR011051">
    <property type="entry name" value="RmlC_Cupin_sf"/>
</dbReference>